<evidence type="ECO:0000256" key="10">
    <source>
        <dbReference type="ARBA" id="ARBA00049563"/>
    </source>
</evidence>
<name>A0A0K9PWC5_ZOSMR</name>
<dbReference type="STRING" id="29655.A0A0K9PWC5"/>
<dbReference type="Pfam" id="PF01715">
    <property type="entry name" value="IPPT"/>
    <property type="match status" value="1"/>
</dbReference>
<dbReference type="Proteomes" id="UP000036987">
    <property type="component" value="Unassembled WGS sequence"/>
</dbReference>
<dbReference type="AlphaFoldDB" id="A0A0K9PWC5"/>
<dbReference type="GO" id="GO:0005524">
    <property type="term" value="F:ATP binding"/>
    <property type="evidence" value="ECO:0007669"/>
    <property type="project" value="UniProtKB-KW"/>
</dbReference>
<dbReference type="HAMAP" id="MF_00185">
    <property type="entry name" value="IPP_trans"/>
    <property type="match status" value="1"/>
</dbReference>
<evidence type="ECO:0000313" key="13">
    <source>
        <dbReference type="Proteomes" id="UP000036987"/>
    </source>
</evidence>
<dbReference type="PANTHER" id="PTHR11088">
    <property type="entry name" value="TRNA DIMETHYLALLYLTRANSFERASE"/>
    <property type="match status" value="1"/>
</dbReference>
<evidence type="ECO:0000256" key="9">
    <source>
        <dbReference type="ARBA" id="ARBA00022842"/>
    </source>
</evidence>
<gene>
    <name evidence="12" type="ORF">ZOSMA_162G00680</name>
</gene>
<dbReference type="OrthoDB" id="775260at2759"/>
<keyword evidence="13" id="KW-1185">Reference proteome</keyword>
<dbReference type="PANTHER" id="PTHR11088:SF60">
    <property type="entry name" value="TRNA DIMETHYLALLYLTRANSFERASE"/>
    <property type="match status" value="1"/>
</dbReference>
<keyword evidence="9" id="KW-0460">Magnesium</keyword>
<dbReference type="EC" id="2.5.1.75" evidence="3"/>
<evidence type="ECO:0000256" key="6">
    <source>
        <dbReference type="ARBA" id="ARBA00022712"/>
    </source>
</evidence>
<dbReference type="GO" id="GO:0052381">
    <property type="term" value="F:tRNA dimethylallyltransferase activity"/>
    <property type="evidence" value="ECO:0000318"/>
    <property type="project" value="GO_Central"/>
</dbReference>
<evidence type="ECO:0000256" key="3">
    <source>
        <dbReference type="ARBA" id="ARBA00012665"/>
    </source>
</evidence>
<sequence>MLGGICVHTWYCQLTSCIGSPLLFPLRGINATKVLFSSSCQNFRAICSISEVKKKDKVIVISGPTGSGKSRLALELAKKLNGEIISADSVQVYQGLDIGSAKPSNSDRKEIAHHLLDVLHPSEEYSAGKFFKDARKATEHIIQRGNVPIVVGGTGLYLRWYIYGKPDVPRACANVTYDAYSEIEQFERNGQWGAAVEFVAEAGDPKVHFLPRNNWYRLRRSLEIIKSSGLPPSAFQVPYDSFRGRQTCLKEEHNDKGLDYDFICFFLSTQRIDLYRSIDLRCEEMLVANPGILTESSWLLDSGLIPNGKSSTKAIGYRHAMEYLQHCREVNGQCSPGDFYTFLSEFQRVSRNFAKRQMIWFRNELIYHWLDASRPLDEVLDFIHDSYHDEKSTDLMVPEVLRMRRDGTSHHEEKKLKRYRPINLLFTRSEDCSEILDWIRKTQSR</sequence>
<evidence type="ECO:0000313" key="12">
    <source>
        <dbReference type="EMBL" id="KMZ72545.1"/>
    </source>
</evidence>
<reference evidence="13" key="1">
    <citation type="journal article" date="2016" name="Nature">
        <title>The genome of the seagrass Zostera marina reveals angiosperm adaptation to the sea.</title>
        <authorList>
            <person name="Olsen J.L."/>
            <person name="Rouze P."/>
            <person name="Verhelst B."/>
            <person name="Lin Y.-C."/>
            <person name="Bayer T."/>
            <person name="Collen J."/>
            <person name="Dattolo E."/>
            <person name="De Paoli E."/>
            <person name="Dittami S."/>
            <person name="Maumus F."/>
            <person name="Michel G."/>
            <person name="Kersting A."/>
            <person name="Lauritano C."/>
            <person name="Lohaus R."/>
            <person name="Toepel M."/>
            <person name="Tonon T."/>
            <person name="Vanneste K."/>
            <person name="Amirebrahimi M."/>
            <person name="Brakel J."/>
            <person name="Bostroem C."/>
            <person name="Chovatia M."/>
            <person name="Grimwood J."/>
            <person name="Jenkins J.W."/>
            <person name="Jueterbock A."/>
            <person name="Mraz A."/>
            <person name="Stam W.T."/>
            <person name="Tice H."/>
            <person name="Bornberg-Bauer E."/>
            <person name="Green P.J."/>
            <person name="Pearson G.A."/>
            <person name="Procaccini G."/>
            <person name="Duarte C.M."/>
            <person name="Schmutz J."/>
            <person name="Reusch T.B.H."/>
            <person name="Van de Peer Y."/>
        </authorList>
    </citation>
    <scope>NUCLEOTIDE SEQUENCE [LARGE SCALE GENOMIC DNA]</scope>
    <source>
        <strain evidence="13">cv. Finnish</strain>
    </source>
</reference>
<dbReference type="NCBIfam" id="TIGR00174">
    <property type="entry name" value="miaA"/>
    <property type="match status" value="1"/>
</dbReference>
<dbReference type="EMBL" id="LFYR01000625">
    <property type="protein sequence ID" value="KMZ72545.1"/>
    <property type="molecule type" value="Genomic_DNA"/>
</dbReference>
<evidence type="ECO:0000256" key="4">
    <source>
        <dbReference type="ARBA" id="ARBA00022679"/>
    </source>
</evidence>
<dbReference type="GO" id="GO:0009691">
    <property type="term" value="P:cytokinin biosynthetic process"/>
    <property type="evidence" value="ECO:0000318"/>
    <property type="project" value="GO_Central"/>
</dbReference>
<keyword evidence="4 11" id="KW-0808">Transferase</keyword>
<accession>A0A0K9PWC5</accession>
<evidence type="ECO:0000256" key="7">
    <source>
        <dbReference type="ARBA" id="ARBA00022741"/>
    </source>
</evidence>
<evidence type="ECO:0000256" key="11">
    <source>
        <dbReference type="RuleBase" id="RU003785"/>
    </source>
</evidence>
<comment type="catalytic activity">
    <reaction evidence="10">
        <text>adenosine(37) in tRNA + dimethylallyl diphosphate = N(6)-dimethylallyladenosine(37) in tRNA + diphosphate</text>
        <dbReference type="Rhea" id="RHEA:26482"/>
        <dbReference type="Rhea" id="RHEA-COMP:10162"/>
        <dbReference type="Rhea" id="RHEA-COMP:10375"/>
        <dbReference type="ChEBI" id="CHEBI:33019"/>
        <dbReference type="ChEBI" id="CHEBI:57623"/>
        <dbReference type="ChEBI" id="CHEBI:74411"/>
        <dbReference type="ChEBI" id="CHEBI:74415"/>
        <dbReference type="EC" id="2.5.1.75"/>
    </reaction>
</comment>
<keyword evidence="6" id="KW-0203">Cytokinin biosynthesis</keyword>
<proteinExistence type="inferred from homology"/>
<dbReference type="GO" id="GO:0006400">
    <property type="term" value="P:tRNA modification"/>
    <property type="evidence" value="ECO:0000318"/>
    <property type="project" value="GO_Central"/>
</dbReference>
<dbReference type="InterPro" id="IPR018022">
    <property type="entry name" value="IPT"/>
</dbReference>
<comment type="caution">
    <text evidence="12">The sequence shown here is derived from an EMBL/GenBank/DDBJ whole genome shotgun (WGS) entry which is preliminary data.</text>
</comment>
<dbReference type="InterPro" id="IPR027417">
    <property type="entry name" value="P-loop_NTPase"/>
</dbReference>
<protein>
    <recommendedName>
        <fullName evidence="3">tRNA dimethylallyltransferase</fullName>
        <ecNumber evidence="3">2.5.1.75</ecNumber>
    </recommendedName>
</protein>
<evidence type="ECO:0000256" key="5">
    <source>
        <dbReference type="ARBA" id="ARBA00022694"/>
    </source>
</evidence>
<evidence type="ECO:0000256" key="2">
    <source>
        <dbReference type="ARBA" id="ARBA00005842"/>
    </source>
</evidence>
<dbReference type="Gene3D" id="3.40.50.300">
    <property type="entry name" value="P-loop containing nucleotide triphosphate hydrolases"/>
    <property type="match status" value="1"/>
</dbReference>
<keyword evidence="5" id="KW-0819">tRNA processing</keyword>
<keyword evidence="8 11" id="KW-0067">ATP-binding</keyword>
<comment type="cofactor">
    <cofactor evidence="1">
        <name>Mg(2+)</name>
        <dbReference type="ChEBI" id="CHEBI:18420"/>
    </cofactor>
</comment>
<dbReference type="SUPFAM" id="SSF52540">
    <property type="entry name" value="P-loop containing nucleoside triphosphate hydrolases"/>
    <property type="match status" value="1"/>
</dbReference>
<comment type="similarity">
    <text evidence="2 11">Belongs to the IPP transferase family.</text>
</comment>
<keyword evidence="7 11" id="KW-0547">Nucleotide-binding</keyword>
<dbReference type="OMA" id="YHWIDAS"/>
<evidence type="ECO:0000256" key="8">
    <source>
        <dbReference type="ARBA" id="ARBA00022840"/>
    </source>
</evidence>
<evidence type="ECO:0000256" key="1">
    <source>
        <dbReference type="ARBA" id="ARBA00001946"/>
    </source>
</evidence>
<organism evidence="12 13">
    <name type="scientific">Zostera marina</name>
    <name type="common">Eelgrass</name>
    <dbReference type="NCBI Taxonomy" id="29655"/>
    <lineage>
        <taxon>Eukaryota</taxon>
        <taxon>Viridiplantae</taxon>
        <taxon>Streptophyta</taxon>
        <taxon>Embryophyta</taxon>
        <taxon>Tracheophyta</taxon>
        <taxon>Spermatophyta</taxon>
        <taxon>Magnoliopsida</taxon>
        <taxon>Liliopsida</taxon>
        <taxon>Zosteraceae</taxon>
        <taxon>Zostera</taxon>
    </lineage>
</organism>
<dbReference type="InterPro" id="IPR039657">
    <property type="entry name" value="Dimethylallyltransferase"/>
</dbReference>